<dbReference type="PRINTS" id="PR00682">
    <property type="entry name" value="IPNSYNTHASE"/>
</dbReference>
<dbReference type="EMBL" id="LSMT01000307">
    <property type="protein sequence ID" value="PFX20698.1"/>
    <property type="molecule type" value="Genomic_DNA"/>
</dbReference>
<keyword evidence="4" id="KW-1185">Reference proteome</keyword>
<protein>
    <submittedName>
        <fullName evidence="3">Putative iron/ascorbate oxidoreductase</fullName>
    </submittedName>
</protein>
<dbReference type="OrthoDB" id="288590at2759"/>
<keyword evidence="1" id="KW-0479">Metal-binding</keyword>
<dbReference type="InterPro" id="IPR027443">
    <property type="entry name" value="IPNS-like_sf"/>
</dbReference>
<proteinExistence type="inferred from homology"/>
<dbReference type="PANTHER" id="PTHR47990">
    <property type="entry name" value="2-OXOGLUTARATE (2OG) AND FE(II)-DEPENDENT OXYGENASE SUPERFAMILY PROTEIN-RELATED"/>
    <property type="match status" value="1"/>
</dbReference>
<evidence type="ECO:0000256" key="1">
    <source>
        <dbReference type="RuleBase" id="RU003682"/>
    </source>
</evidence>
<name>A0A2B4RWJ5_STYPI</name>
<feature type="domain" description="Fe2OG dioxygenase" evidence="2">
    <location>
        <begin position="106"/>
        <end position="215"/>
    </location>
</feature>
<gene>
    <name evidence="3" type="ORF">AWC38_SpisGene14844</name>
</gene>
<keyword evidence="1" id="KW-0560">Oxidoreductase</keyword>
<dbReference type="InterPro" id="IPR050231">
    <property type="entry name" value="Iron_ascorbate_oxido_reductase"/>
</dbReference>
<accession>A0A2B4RWJ5</accession>
<dbReference type="PROSITE" id="PS51471">
    <property type="entry name" value="FE2OG_OXY"/>
    <property type="match status" value="1"/>
</dbReference>
<dbReference type="Gene3D" id="2.60.120.330">
    <property type="entry name" value="B-lactam Antibiotic, Isopenicillin N Synthase, Chain"/>
    <property type="match status" value="1"/>
</dbReference>
<dbReference type="InterPro" id="IPR044861">
    <property type="entry name" value="IPNS-like_FE2OG_OXY"/>
</dbReference>
<dbReference type="STRING" id="50429.A0A2B4RWJ5"/>
<sequence>MIPHESVRCDTNSVFAMRSFEKHRDSLVTWRFDFHGAFCPDPASHDTETAAWEPMIGPNQFPDDKKLPGFATTIEAYMDNMSSVGHAMMKGLALGLKLNDDYFHDKFNPAFPMMALWHYPPVPGDIDSWGVGPYTDYGVLTLLMQDGVGGLQVETRCGDWIDIPPITAIHSIGTFVVNIGDVIEAWTKGKLRATVHRVRNSTRDHRISAPFFFHPGLDCIIESLDDVFGIDRCPEDLGKTAHIVLSLHEPFTFGDYVLNKFQKSYGKEMSVIN</sequence>
<comment type="caution">
    <text evidence="3">The sequence shown here is derived from an EMBL/GenBank/DDBJ whole genome shotgun (WGS) entry which is preliminary data.</text>
</comment>
<dbReference type="Proteomes" id="UP000225706">
    <property type="component" value="Unassembled WGS sequence"/>
</dbReference>
<organism evidence="3 4">
    <name type="scientific">Stylophora pistillata</name>
    <name type="common">Smooth cauliflower coral</name>
    <dbReference type="NCBI Taxonomy" id="50429"/>
    <lineage>
        <taxon>Eukaryota</taxon>
        <taxon>Metazoa</taxon>
        <taxon>Cnidaria</taxon>
        <taxon>Anthozoa</taxon>
        <taxon>Hexacorallia</taxon>
        <taxon>Scleractinia</taxon>
        <taxon>Astrocoeniina</taxon>
        <taxon>Pocilloporidae</taxon>
        <taxon>Stylophora</taxon>
    </lineage>
</organism>
<dbReference type="Pfam" id="PF03171">
    <property type="entry name" value="2OG-FeII_Oxy"/>
    <property type="match status" value="1"/>
</dbReference>
<evidence type="ECO:0000313" key="3">
    <source>
        <dbReference type="EMBL" id="PFX20698.1"/>
    </source>
</evidence>
<dbReference type="AlphaFoldDB" id="A0A2B4RWJ5"/>
<keyword evidence="1" id="KW-0408">Iron</keyword>
<reference evidence="4" key="1">
    <citation type="journal article" date="2017" name="bioRxiv">
        <title>Comparative analysis of the genomes of Stylophora pistillata and Acropora digitifera provides evidence for extensive differences between species of corals.</title>
        <authorList>
            <person name="Voolstra C.R."/>
            <person name="Li Y."/>
            <person name="Liew Y.J."/>
            <person name="Baumgarten S."/>
            <person name="Zoccola D."/>
            <person name="Flot J.-F."/>
            <person name="Tambutte S."/>
            <person name="Allemand D."/>
            <person name="Aranda M."/>
        </authorList>
    </citation>
    <scope>NUCLEOTIDE SEQUENCE [LARGE SCALE GENOMIC DNA]</scope>
</reference>
<dbReference type="GO" id="GO:0016491">
    <property type="term" value="F:oxidoreductase activity"/>
    <property type="evidence" value="ECO:0007669"/>
    <property type="project" value="UniProtKB-KW"/>
</dbReference>
<comment type="similarity">
    <text evidence="1">Belongs to the iron/ascorbate-dependent oxidoreductase family.</text>
</comment>
<dbReference type="SUPFAM" id="SSF51197">
    <property type="entry name" value="Clavaminate synthase-like"/>
    <property type="match status" value="1"/>
</dbReference>
<dbReference type="InterPro" id="IPR005123">
    <property type="entry name" value="Oxoglu/Fe-dep_dioxygenase_dom"/>
</dbReference>
<dbReference type="GO" id="GO:0046872">
    <property type="term" value="F:metal ion binding"/>
    <property type="evidence" value="ECO:0007669"/>
    <property type="project" value="UniProtKB-KW"/>
</dbReference>
<evidence type="ECO:0000259" key="2">
    <source>
        <dbReference type="PROSITE" id="PS51471"/>
    </source>
</evidence>
<evidence type="ECO:0000313" key="4">
    <source>
        <dbReference type="Proteomes" id="UP000225706"/>
    </source>
</evidence>